<sequence length="242" mass="25804">MNGLVRDSGLSDLSIRLVMTAGSRGGAGTGEAAEMGFGGTLMLSKSDATLQTCAASTTATAGRSAPWSAAVQICPLECRRADLPLGAPPVKRHPPGPSDEKGCVAAAAASNMMMRRLPFFSLFGVSVAVDQSVEKGVLDETDGDSSRLKWRGDGGNEEKVTVVHEFFFKLSRLWCPIAMSPFTSRWCPPADLSFARAAGVYFSVTSRACPWSGPPSEDRVTWPPPPRSGFCDVQIKTILFKR</sequence>
<protein>
    <submittedName>
        <fullName evidence="1">Uncharacterized protein</fullName>
    </submittedName>
</protein>
<dbReference type="AlphaFoldDB" id="A0AAE1XZ75"/>
<reference evidence="1" key="1">
    <citation type="submission" date="2020-06" db="EMBL/GenBank/DDBJ databases">
        <authorList>
            <person name="Li T."/>
            <person name="Hu X."/>
            <person name="Zhang T."/>
            <person name="Song X."/>
            <person name="Zhang H."/>
            <person name="Dai N."/>
            <person name="Sheng W."/>
            <person name="Hou X."/>
            <person name="Wei L."/>
        </authorList>
    </citation>
    <scope>NUCLEOTIDE SEQUENCE</scope>
    <source>
        <strain evidence="1">3651</strain>
        <tissue evidence="1">Leaf</tissue>
    </source>
</reference>
<evidence type="ECO:0000313" key="2">
    <source>
        <dbReference type="Proteomes" id="UP001293254"/>
    </source>
</evidence>
<dbReference type="EMBL" id="JACGWO010000008">
    <property type="protein sequence ID" value="KAK4420780.1"/>
    <property type="molecule type" value="Genomic_DNA"/>
</dbReference>
<dbReference type="Proteomes" id="UP001293254">
    <property type="component" value="Unassembled WGS sequence"/>
</dbReference>
<accession>A0AAE1XZ75</accession>
<gene>
    <name evidence="1" type="ORF">Salat_2028500</name>
</gene>
<comment type="caution">
    <text evidence="1">The sequence shown here is derived from an EMBL/GenBank/DDBJ whole genome shotgun (WGS) entry which is preliminary data.</text>
</comment>
<evidence type="ECO:0000313" key="1">
    <source>
        <dbReference type="EMBL" id="KAK4420780.1"/>
    </source>
</evidence>
<organism evidence="1 2">
    <name type="scientific">Sesamum alatum</name>
    <dbReference type="NCBI Taxonomy" id="300844"/>
    <lineage>
        <taxon>Eukaryota</taxon>
        <taxon>Viridiplantae</taxon>
        <taxon>Streptophyta</taxon>
        <taxon>Embryophyta</taxon>
        <taxon>Tracheophyta</taxon>
        <taxon>Spermatophyta</taxon>
        <taxon>Magnoliopsida</taxon>
        <taxon>eudicotyledons</taxon>
        <taxon>Gunneridae</taxon>
        <taxon>Pentapetalae</taxon>
        <taxon>asterids</taxon>
        <taxon>lamiids</taxon>
        <taxon>Lamiales</taxon>
        <taxon>Pedaliaceae</taxon>
        <taxon>Sesamum</taxon>
    </lineage>
</organism>
<proteinExistence type="predicted"/>
<keyword evidence="2" id="KW-1185">Reference proteome</keyword>
<name>A0AAE1XZ75_9LAMI</name>
<reference evidence="1" key="2">
    <citation type="journal article" date="2024" name="Plant">
        <title>Genomic evolution and insights into agronomic trait innovations of Sesamum species.</title>
        <authorList>
            <person name="Miao H."/>
            <person name="Wang L."/>
            <person name="Qu L."/>
            <person name="Liu H."/>
            <person name="Sun Y."/>
            <person name="Le M."/>
            <person name="Wang Q."/>
            <person name="Wei S."/>
            <person name="Zheng Y."/>
            <person name="Lin W."/>
            <person name="Duan Y."/>
            <person name="Cao H."/>
            <person name="Xiong S."/>
            <person name="Wang X."/>
            <person name="Wei L."/>
            <person name="Li C."/>
            <person name="Ma Q."/>
            <person name="Ju M."/>
            <person name="Zhao R."/>
            <person name="Li G."/>
            <person name="Mu C."/>
            <person name="Tian Q."/>
            <person name="Mei H."/>
            <person name="Zhang T."/>
            <person name="Gao T."/>
            <person name="Zhang H."/>
        </authorList>
    </citation>
    <scope>NUCLEOTIDE SEQUENCE</scope>
    <source>
        <strain evidence="1">3651</strain>
    </source>
</reference>